<dbReference type="Pfam" id="PF21841">
    <property type="entry name" value="DUF6900"/>
    <property type="match status" value="1"/>
</dbReference>
<dbReference type="EMBL" id="RYZH01000002">
    <property type="protein sequence ID" value="RUL89449.1"/>
    <property type="molecule type" value="Genomic_DNA"/>
</dbReference>
<reference evidence="2 3" key="1">
    <citation type="submission" date="2018-12" db="EMBL/GenBank/DDBJ databases">
        <authorList>
            <person name="Toschakov S.V."/>
        </authorList>
    </citation>
    <scope>NUCLEOTIDE SEQUENCE [LARGE SCALE GENOMIC DNA]</scope>
    <source>
        <strain evidence="2 3">GM2012</strain>
    </source>
</reference>
<proteinExistence type="predicted"/>
<dbReference type="InterPro" id="IPR054195">
    <property type="entry name" value="DUF6900"/>
</dbReference>
<comment type="caution">
    <text evidence="2">The sequence shown here is derived from an EMBL/GenBank/DDBJ whole genome shotgun (WGS) entry which is preliminary data.</text>
</comment>
<dbReference type="AlphaFoldDB" id="A0A432MQC7"/>
<gene>
    <name evidence="2" type="ORF">TsocGM_01365</name>
</gene>
<accession>A0A432MQC7</accession>
<evidence type="ECO:0000259" key="1">
    <source>
        <dbReference type="Pfam" id="PF21841"/>
    </source>
</evidence>
<organism evidence="2 3">
    <name type="scientific">Tautonia sociabilis</name>
    <dbReference type="NCBI Taxonomy" id="2080755"/>
    <lineage>
        <taxon>Bacteria</taxon>
        <taxon>Pseudomonadati</taxon>
        <taxon>Planctomycetota</taxon>
        <taxon>Planctomycetia</taxon>
        <taxon>Isosphaerales</taxon>
        <taxon>Isosphaeraceae</taxon>
        <taxon>Tautonia</taxon>
    </lineage>
</organism>
<dbReference type="RefSeq" id="WP_126723525.1">
    <property type="nucleotide sequence ID" value="NZ_RYZH01000002.1"/>
</dbReference>
<evidence type="ECO:0000313" key="2">
    <source>
        <dbReference type="EMBL" id="RUL89449.1"/>
    </source>
</evidence>
<name>A0A432MQC7_9BACT</name>
<dbReference type="OrthoDB" id="287539at2"/>
<dbReference type="Proteomes" id="UP000280296">
    <property type="component" value="Unassembled WGS sequence"/>
</dbReference>
<feature type="domain" description="DUF6900" evidence="1">
    <location>
        <begin position="4"/>
        <end position="53"/>
    </location>
</feature>
<keyword evidence="3" id="KW-1185">Reference proteome</keyword>
<sequence length="150" mass="16902">MKPLDRILADIARKHLGVETLEPRHSDGLDFHDLAVWRIRDALLAAYEAGAASPSPRHGADAPRHPARFDGYEINPCRRLQEPDVPGRCYYEPCQPHEADVWTLYGHVTGEGVHAIGDFETREQAEEVVARITGRRYTGASDQRRLGHEQ</sequence>
<reference evidence="2 3" key="2">
    <citation type="submission" date="2019-01" db="EMBL/GenBank/DDBJ databases">
        <title>Tautonia sociabilis, a novel thermotolerant planctomycete of Isosphaeraceae family, isolated from a 4000 m deep subterranean habitat.</title>
        <authorList>
            <person name="Kovaleva O.L."/>
            <person name="Elcheninov A.G."/>
            <person name="Van Heerden E."/>
            <person name="Toshchakov S.V."/>
            <person name="Novikov A."/>
            <person name="Bonch-Osmolovskaya E.A."/>
            <person name="Kublanov I.V."/>
        </authorList>
    </citation>
    <scope>NUCLEOTIDE SEQUENCE [LARGE SCALE GENOMIC DNA]</scope>
    <source>
        <strain evidence="2 3">GM2012</strain>
    </source>
</reference>
<evidence type="ECO:0000313" key="3">
    <source>
        <dbReference type="Proteomes" id="UP000280296"/>
    </source>
</evidence>
<protein>
    <recommendedName>
        <fullName evidence="1">DUF6900 domain-containing protein</fullName>
    </recommendedName>
</protein>